<accession>A0ABW6L385</accession>
<organism evidence="1 2">
    <name type="scientific">Streptomyces kebangsaanensis</name>
    <dbReference type="NCBI Taxonomy" id="864058"/>
    <lineage>
        <taxon>Bacteria</taxon>
        <taxon>Bacillati</taxon>
        <taxon>Actinomycetota</taxon>
        <taxon>Actinomycetes</taxon>
        <taxon>Kitasatosporales</taxon>
        <taxon>Streptomycetaceae</taxon>
        <taxon>Streptomyces</taxon>
    </lineage>
</organism>
<protein>
    <submittedName>
        <fullName evidence="1">Uncharacterized protein</fullName>
    </submittedName>
</protein>
<sequence>MYGNLAELAHAALTARSVPGAGGARAVPVRLDGTTRAAVADTCVRGDLGFAVLLHRRKDGFVAEELYTSSRGDDGAWAAPDHLTGGVLRFDPTRDREIANVLRGAPLAFGGEYEMELYTGRPQSDEGYELLRLHELLVTPEASHLEVEDTSPGAGGASVRTRGAPASRFAVVVCFPGERFTVRAMTGDGAGARPLGDSWELTGPDPVR</sequence>
<name>A0ABW6L385_9ACTN</name>
<evidence type="ECO:0000313" key="2">
    <source>
        <dbReference type="Proteomes" id="UP001601197"/>
    </source>
</evidence>
<reference evidence="1 2" key="1">
    <citation type="submission" date="2024-10" db="EMBL/GenBank/DDBJ databases">
        <title>The Natural Products Discovery Center: Release of the First 8490 Sequenced Strains for Exploring Actinobacteria Biosynthetic Diversity.</title>
        <authorList>
            <person name="Kalkreuter E."/>
            <person name="Kautsar S.A."/>
            <person name="Yang D."/>
            <person name="Bader C.D."/>
            <person name="Teijaro C.N."/>
            <person name="Fluegel L."/>
            <person name="Davis C.M."/>
            <person name="Simpson J.R."/>
            <person name="Lauterbach L."/>
            <person name="Steele A.D."/>
            <person name="Gui C."/>
            <person name="Meng S."/>
            <person name="Li G."/>
            <person name="Viehrig K."/>
            <person name="Ye F."/>
            <person name="Su P."/>
            <person name="Kiefer A.F."/>
            <person name="Nichols A."/>
            <person name="Cepeda A.J."/>
            <person name="Yan W."/>
            <person name="Fan B."/>
            <person name="Jiang Y."/>
            <person name="Adhikari A."/>
            <person name="Zheng C.-J."/>
            <person name="Schuster L."/>
            <person name="Cowan T.M."/>
            <person name="Smanski M.J."/>
            <person name="Chevrette M.G."/>
            <person name="De Carvalho L.P.S."/>
            <person name="Shen B."/>
        </authorList>
    </citation>
    <scope>NUCLEOTIDE SEQUENCE [LARGE SCALE GENOMIC DNA]</scope>
    <source>
        <strain evidence="1 2">NPDC007147</strain>
    </source>
</reference>
<dbReference type="Proteomes" id="UP001601197">
    <property type="component" value="Unassembled WGS sequence"/>
</dbReference>
<evidence type="ECO:0000313" key="1">
    <source>
        <dbReference type="EMBL" id="MFE9174562.1"/>
    </source>
</evidence>
<dbReference type="RefSeq" id="WP_388354636.1">
    <property type="nucleotide sequence ID" value="NZ_JBIAFJ010000060.1"/>
</dbReference>
<comment type="caution">
    <text evidence="1">The sequence shown here is derived from an EMBL/GenBank/DDBJ whole genome shotgun (WGS) entry which is preliminary data.</text>
</comment>
<proteinExistence type="predicted"/>
<dbReference type="EMBL" id="JBIAFJ010000060">
    <property type="protein sequence ID" value="MFE9174562.1"/>
    <property type="molecule type" value="Genomic_DNA"/>
</dbReference>
<keyword evidence="2" id="KW-1185">Reference proteome</keyword>
<gene>
    <name evidence="1" type="ORF">ACFYNZ_34945</name>
</gene>